<reference evidence="1" key="2">
    <citation type="submission" date="2023-06" db="EMBL/GenBank/DDBJ databases">
        <authorList>
            <consortium name="Lawrence Berkeley National Laboratory"/>
            <person name="Haridas S."/>
            <person name="Hensen N."/>
            <person name="Bonometti L."/>
            <person name="Westerberg I."/>
            <person name="Brannstrom I.O."/>
            <person name="Guillou S."/>
            <person name="Cros-Aarteil S."/>
            <person name="Calhoun S."/>
            <person name="Kuo A."/>
            <person name="Mondo S."/>
            <person name="Pangilinan J."/>
            <person name="Riley R."/>
            <person name="Labutti K."/>
            <person name="Andreopoulos B."/>
            <person name="Lipzen A."/>
            <person name="Chen C."/>
            <person name="Yanf M."/>
            <person name="Daum C."/>
            <person name="Ng V."/>
            <person name="Clum A."/>
            <person name="Steindorff A."/>
            <person name="Ohm R."/>
            <person name="Martin F."/>
            <person name="Silar P."/>
            <person name="Natvig D."/>
            <person name="Lalanne C."/>
            <person name="Gautier V."/>
            <person name="Ament-Velasquez S.L."/>
            <person name="Kruys A."/>
            <person name="Hutchinson M.I."/>
            <person name="Powell A.J."/>
            <person name="Barry K."/>
            <person name="Miller A.N."/>
            <person name="Grigoriev I.V."/>
            <person name="Debuchy R."/>
            <person name="Gladieux P."/>
            <person name="Thoren M.H."/>
            <person name="Johannesson H."/>
        </authorList>
    </citation>
    <scope>NUCLEOTIDE SEQUENCE</scope>
    <source>
        <strain evidence="1">CBS 314.62</strain>
    </source>
</reference>
<evidence type="ECO:0000313" key="2">
    <source>
        <dbReference type="Proteomes" id="UP001270362"/>
    </source>
</evidence>
<proteinExistence type="predicted"/>
<name>A0AAE1C8G3_9PEZI</name>
<sequence length="401" mass="45194">MRQPTFLAEQSDLWFYPSEIANDLQGVDLPAHFISETLACAWEYARCVIPEYTNWTRYIAFSRIIVVGIVAEFRGSLVDIAASNRVLGYDVDELLATLFGGMPIHEVMARELRAFLLITGDKASARRHDSELFHRYVNAIAAGPQTWFRLRDCDALARFTIGAALACNDHDDDWFSEPELDVLAELCDTMYDAVAYYKHRAEGETNSTFAYAGADLRAESFRRCRELLWRLDVEWVPRSPARRCVINFMRLFAGPIHAMMRRYRFVEDGLTLGNPETEIVVDQTRQNFKLWNRVDGAAVAEEGKVAWSAAAVERYADAIKRSDSLMFEGLAELLQASGTGSCGKCLYKGAYGSEIKGQFGGVRLCEGCRDEWRSYIQSFPARAAEVFPFLAQRSSAVLVDG</sequence>
<protein>
    <recommendedName>
        <fullName evidence="3">ABA 3 protein</fullName>
    </recommendedName>
</protein>
<reference evidence="1" key="1">
    <citation type="journal article" date="2023" name="Mol. Phylogenet. Evol.">
        <title>Genome-scale phylogeny and comparative genomics of the fungal order Sordariales.</title>
        <authorList>
            <person name="Hensen N."/>
            <person name="Bonometti L."/>
            <person name="Westerberg I."/>
            <person name="Brannstrom I.O."/>
            <person name="Guillou S."/>
            <person name="Cros-Aarteil S."/>
            <person name="Calhoun S."/>
            <person name="Haridas S."/>
            <person name="Kuo A."/>
            <person name="Mondo S."/>
            <person name="Pangilinan J."/>
            <person name="Riley R."/>
            <person name="LaButti K."/>
            <person name="Andreopoulos B."/>
            <person name="Lipzen A."/>
            <person name="Chen C."/>
            <person name="Yan M."/>
            <person name="Daum C."/>
            <person name="Ng V."/>
            <person name="Clum A."/>
            <person name="Steindorff A."/>
            <person name="Ohm R.A."/>
            <person name="Martin F."/>
            <person name="Silar P."/>
            <person name="Natvig D.O."/>
            <person name="Lalanne C."/>
            <person name="Gautier V."/>
            <person name="Ament-Velasquez S.L."/>
            <person name="Kruys A."/>
            <person name="Hutchinson M.I."/>
            <person name="Powell A.J."/>
            <person name="Barry K."/>
            <person name="Miller A.N."/>
            <person name="Grigoriev I.V."/>
            <person name="Debuchy R."/>
            <person name="Gladieux P."/>
            <person name="Hiltunen Thoren M."/>
            <person name="Johannesson H."/>
        </authorList>
    </citation>
    <scope>NUCLEOTIDE SEQUENCE</scope>
    <source>
        <strain evidence="1">CBS 314.62</strain>
    </source>
</reference>
<organism evidence="1 2">
    <name type="scientific">Podospora appendiculata</name>
    <dbReference type="NCBI Taxonomy" id="314037"/>
    <lineage>
        <taxon>Eukaryota</taxon>
        <taxon>Fungi</taxon>
        <taxon>Dikarya</taxon>
        <taxon>Ascomycota</taxon>
        <taxon>Pezizomycotina</taxon>
        <taxon>Sordariomycetes</taxon>
        <taxon>Sordariomycetidae</taxon>
        <taxon>Sordariales</taxon>
        <taxon>Podosporaceae</taxon>
        <taxon>Podospora</taxon>
    </lineage>
</organism>
<evidence type="ECO:0008006" key="3">
    <source>
        <dbReference type="Google" id="ProtNLM"/>
    </source>
</evidence>
<keyword evidence="2" id="KW-1185">Reference proteome</keyword>
<comment type="caution">
    <text evidence="1">The sequence shown here is derived from an EMBL/GenBank/DDBJ whole genome shotgun (WGS) entry which is preliminary data.</text>
</comment>
<evidence type="ECO:0000313" key="1">
    <source>
        <dbReference type="EMBL" id="KAK3682787.1"/>
    </source>
</evidence>
<accession>A0AAE1C8G3</accession>
<dbReference type="AlphaFoldDB" id="A0AAE1C8G3"/>
<dbReference type="Proteomes" id="UP001270362">
    <property type="component" value="Unassembled WGS sequence"/>
</dbReference>
<dbReference type="EMBL" id="JAULSO010000005">
    <property type="protein sequence ID" value="KAK3682787.1"/>
    <property type="molecule type" value="Genomic_DNA"/>
</dbReference>
<gene>
    <name evidence="1" type="ORF">B0T22DRAFT_530945</name>
</gene>